<evidence type="ECO:0000313" key="2">
    <source>
        <dbReference type="Proteomes" id="UP000676336"/>
    </source>
</evidence>
<reference evidence="1" key="1">
    <citation type="submission" date="2021-02" db="EMBL/GenBank/DDBJ databases">
        <authorList>
            <person name="Nowell W R."/>
        </authorList>
    </citation>
    <scope>NUCLEOTIDE SEQUENCE</scope>
</reference>
<organism evidence="1 2">
    <name type="scientific">Rotaria magnacalcarata</name>
    <dbReference type="NCBI Taxonomy" id="392030"/>
    <lineage>
        <taxon>Eukaryota</taxon>
        <taxon>Metazoa</taxon>
        <taxon>Spiralia</taxon>
        <taxon>Gnathifera</taxon>
        <taxon>Rotifera</taxon>
        <taxon>Eurotatoria</taxon>
        <taxon>Bdelloidea</taxon>
        <taxon>Philodinida</taxon>
        <taxon>Philodinidae</taxon>
        <taxon>Rotaria</taxon>
    </lineage>
</organism>
<evidence type="ECO:0000313" key="1">
    <source>
        <dbReference type="EMBL" id="CAF4404719.1"/>
    </source>
</evidence>
<sequence>MNNNFSTTHYDVSVTFDKYGLSGNEELYIDLAELILCQQQDNGELSTNDKHAASSLDKSDYFNSTASSSLNLEESSSSSLTQA</sequence>
<feature type="non-terminal residue" evidence="1">
    <location>
        <position position="83"/>
    </location>
</feature>
<proteinExistence type="predicted"/>
<accession>A0A8S2W3H4</accession>
<dbReference type="AlphaFoldDB" id="A0A8S2W3H4"/>
<dbReference type="EMBL" id="CAJOBI010058459">
    <property type="protein sequence ID" value="CAF4404719.1"/>
    <property type="molecule type" value="Genomic_DNA"/>
</dbReference>
<name>A0A8S2W3H4_9BILA</name>
<gene>
    <name evidence="1" type="ORF">SMN809_LOCUS30609</name>
</gene>
<comment type="caution">
    <text evidence="1">The sequence shown here is derived from an EMBL/GenBank/DDBJ whole genome shotgun (WGS) entry which is preliminary data.</text>
</comment>
<protein>
    <submittedName>
        <fullName evidence="1">Uncharacterized protein</fullName>
    </submittedName>
</protein>
<dbReference type="Proteomes" id="UP000676336">
    <property type="component" value="Unassembled WGS sequence"/>
</dbReference>